<dbReference type="PANTHER" id="PTHR35725:SF4">
    <property type="entry name" value="CLASSICAL ARABINOGALACTAN PROTEIN 26"/>
    <property type="match status" value="1"/>
</dbReference>
<protein>
    <recommendedName>
        <fullName evidence="5">Classical arabinogalactan protein 26</fullName>
    </recommendedName>
</protein>
<reference evidence="3 4" key="1">
    <citation type="submission" date="2020-04" db="EMBL/GenBank/DDBJ databases">
        <title>Plant Genome Project.</title>
        <authorList>
            <person name="Zhang R.-G."/>
        </authorList>
    </citation>
    <scope>NUCLEOTIDE SEQUENCE [LARGE SCALE GENOMIC DNA]</scope>
    <source>
        <strain evidence="3">YNK0</strain>
        <tissue evidence="3">Leaf</tissue>
    </source>
</reference>
<gene>
    <name evidence="3" type="ORF">HHK36_026591</name>
</gene>
<keyword evidence="4" id="KW-1185">Reference proteome</keyword>
<feature type="region of interest" description="Disordered" evidence="1">
    <location>
        <begin position="63"/>
        <end position="112"/>
    </location>
</feature>
<dbReference type="EMBL" id="JABCRI010000020">
    <property type="protein sequence ID" value="KAF8387929.1"/>
    <property type="molecule type" value="Genomic_DNA"/>
</dbReference>
<feature type="signal peptide" evidence="2">
    <location>
        <begin position="1"/>
        <end position="21"/>
    </location>
</feature>
<dbReference type="PANTHER" id="PTHR35725">
    <property type="entry name" value="CLASSICAL ARABINOGALACTAN PROTEIN 26"/>
    <property type="match status" value="1"/>
</dbReference>
<accession>A0A834YFB6</accession>
<evidence type="ECO:0008006" key="5">
    <source>
        <dbReference type="Google" id="ProtNLM"/>
    </source>
</evidence>
<evidence type="ECO:0000313" key="3">
    <source>
        <dbReference type="EMBL" id="KAF8387929.1"/>
    </source>
</evidence>
<evidence type="ECO:0000313" key="4">
    <source>
        <dbReference type="Proteomes" id="UP000655225"/>
    </source>
</evidence>
<organism evidence="3 4">
    <name type="scientific">Tetracentron sinense</name>
    <name type="common">Spur-leaf</name>
    <dbReference type="NCBI Taxonomy" id="13715"/>
    <lineage>
        <taxon>Eukaryota</taxon>
        <taxon>Viridiplantae</taxon>
        <taxon>Streptophyta</taxon>
        <taxon>Embryophyta</taxon>
        <taxon>Tracheophyta</taxon>
        <taxon>Spermatophyta</taxon>
        <taxon>Magnoliopsida</taxon>
        <taxon>Trochodendrales</taxon>
        <taxon>Trochodendraceae</taxon>
        <taxon>Tetracentron</taxon>
    </lineage>
</organism>
<dbReference type="InterPro" id="IPR039346">
    <property type="entry name" value="AGP25/26"/>
</dbReference>
<name>A0A834YFB6_TETSI</name>
<dbReference type="AlphaFoldDB" id="A0A834YFB6"/>
<proteinExistence type="predicted"/>
<dbReference type="Proteomes" id="UP000655225">
    <property type="component" value="Unassembled WGS sequence"/>
</dbReference>
<keyword evidence="2" id="KW-0732">Signal</keyword>
<feature type="compositionally biased region" description="Low complexity" evidence="1">
    <location>
        <begin position="102"/>
        <end position="112"/>
    </location>
</feature>
<feature type="chain" id="PRO_5032634937" description="Classical arabinogalactan protein 26" evidence="2">
    <location>
        <begin position="22"/>
        <end position="140"/>
    </location>
</feature>
<sequence length="140" mass="14378">MDSFWFLLPLFVAFMISPSLSLSSSHLRLESYAISAAPALLPSSPISPSPNLSPDITPLFPSPGAVVVPSPTGSSSMPTIPSNPSPPNPDEMLAPGPDLAFSPSGSDSASSSAPLNIDGYPNSGVFVGLVVYCVMQLFGV</sequence>
<dbReference type="OMA" id="LVICIMQ"/>
<evidence type="ECO:0000256" key="1">
    <source>
        <dbReference type="SAM" id="MobiDB-lite"/>
    </source>
</evidence>
<evidence type="ECO:0000256" key="2">
    <source>
        <dbReference type="SAM" id="SignalP"/>
    </source>
</evidence>
<comment type="caution">
    <text evidence="3">The sequence shown here is derived from an EMBL/GenBank/DDBJ whole genome shotgun (WGS) entry which is preliminary data.</text>
</comment>